<evidence type="ECO:0000256" key="3">
    <source>
        <dbReference type="ARBA" id="ARBA00022553"/>
    </source>
</evidence>
<protein>
    <recommendedName>
        <fullName evidence="2">histidine kinase</fullName>
        <ecNumber evidence="2">2.7.13.3</ecNumber>
    </recommendedName>
</protein>
<organism evidence="10 11">
    <name type="scientific">Methylorubrum populi</name>
    <dbReference type="NCBI Taxonomy" id="223967"/>
    <lineage>
        <taxon>Bacteria</taxon>
        <taxon>Pseudomonadati</taxon>
        <taxon>Pseudomonadota</taxon>
        <taxon>Alphaproteobacteria</taxon>
        <taxon>Hyphomicrobiales</taxon>
        <taxon>Methylobacteriaceae</taxon>
        <taxon>Methylorubrum</taxon>
    </lineage>
</organism>
<dbReference type="PRINTS" id="PR00344">
    <property type="entry name" value="BCTRLSENSOR"/>
</dbReference>
<name>A0A160PGH9_9HYPH</name>
<dbReference type="GO" id="GO:0004673">
    <property type="term" value="F:protein histidine kinase activity"/>
    <property type="evidence" value="ECO:0007669"/>
    <property type="project" value="UniProtKB-EC"/>
</dbReference>
<dbReference type="PANTHER" id="PTHR43711:SF1">
    <property type="entry name" value="HISTIDINE KINASE 1"/>
    <property type="match status" value="1"/>
</dbReference>
<keyword evidence="6 10" id="KW-0418">Kinase</keyword>
<evidence type="ECO:0000256" key="8">
    <source>
        <dbReference type="ARBA" id="ARBA00023012"/>
    </source>
</evidence>
<evidence type="ECO:0000256" key="1">
    <source>
        <dbReference type="ARBA" id="ARBA00000085"/>
    </source>
</evidence>
<dbReference type="InterPro" id="IPR004358">
    <property type="entry name" value="Sig_transdc_His_kin-like_C"/>
</dbReference>
<dbReference type="GO" id="GO:0005524">
    <property type="term" value="F:ATP binding"/>
    <property type="evidence" value="ECO:0007669"/>
    <property type="project" value="UniProtKB-KW"/>
</dbReference>
<evidence type="ECO:0000256" key="2">
    <source>
        <dbReference type="ARBA" id="ARBA00012438"/>
    </source>
</evidence>
<dbReference type="SMART" id="SM00387">
    <property type="entry name" value="HATPase_c"/>
    <property type="match status" value="1"/>
</dbReference>
<evidence type="ECO:0000313" key="11">
    <source>
        <dbReference type="Proteomes" id="UP000218288"/>
    </source>
</evidence>
<keyword evidence="8" id="KW-0902">Two-component regulatory system</keyword>
<evidence type="ECO:0000256" key="6">
    <source>
        <dbReference type="ARBA" id="ARBA00022777"/>
    </source>
</evidence>
<dbReference type="InterPro" id="IPR005467">
    <property type="entry name" value="His_kinase_dom"/>
</dbReference>
<proteinExistence type="predicted"/>
<dbReference type="PANTHER" id="PTHR43711">
    <property type="entry name" value="TWO-COMPONENT HISTIDINE KINASE"/>
    <property type="match status" value="1"/>
</dbReference>
<evidence type="ECO:0000256" key="5">
    <source>
        <dbReference type="ARBA" id="ARBA00022741"/>
    </source>
</evidence>
<dbReference type="SUPFAM" id="SSF55874">
    <property type="entry name" value="ATPase domain of HSP90 chaperone/DNA topoisomerase II/histidine kinase"/>
    <property type="match status" value="1"/>
</dbReference>
<feature type="domain" description="Histidine kinase" evidence="9">
    <location>
        <begin position="1"/>
        <end position="142"/>
    </location>
</feature>
<comment type="catalytic activity">
    <reaction evidence="1">
        <text>ATP + protein L-histidine = ADP + protein N-phospho-L-histidine.</text>
        <dbReference type="EC" id="2.7.13.3"/>
    </reaction>
</comment>
<dbReference type="InterPro" id="IPR036890">
    <property type="entry name" value="HATPase_C_sf"/>
</dbReference>
<reference evidence="10 11" key="1">
    <citation type="journal article" date="2016" name="Genome Announc.">
        <title>Complete Genome Sequence of Methylobacterium populi P-1M, Isolated from Pink-Pigmented Household Biofilm.</title>
        <authorList>
            <person name="Morohoshi T."/>
            <person name="Ikeda T."/>
        </authorList>
    </citation>
    <scope>NUCLEOTIDE SEQUENCE [LARGE SCALE GENOMIC DNA]</scope>
    <source>
        <strain evidence="10 11">P-1M</strain>
    </source>
</reference>
<accession>A0A160PGH9</accession>
<dbReference type="PROSITE" id="PS50109">
    <property type="entry name" value="HIS_KIN"/>
    <property type="match status" value="1"/>
</dbReference>
<dbReference type="GO" id="GO:0000160">
    <property type="term" value="P:phosphorelay signal transduction system"/>
    <property type="evidence" value="ECO:0007669"/>
    <property type="project" value="UniProtKB-KW"/>
</dbReference>
<dbReference type="AlphaFoldDB" id="A0A160PGH9"/>
<evidence type="ECO:0000256" key="7">
    <source>
        <dbReference type="ARBA" id="ARBA00022840"/>
    </source>
</evidence>
<keyword evidence="5" id="KW-0547">Nucleotide-binding</keyword>
<evidence type="ECO:0000313" key="10">
    <source>
        <dbReference type="EMBL" id="BAU92399.1"/>
    </source>
</evidence>
<dbReference type="InterPro" id="IPR003594">
    <property type="entry name" value="HATPase_dom"/>
</dbReference>
<evidence type="ECO:0000256" key="4">
    <source>
        <dbReference type="ARBA" id="ARBA00022679"/>
    </source>
</evidence>
<keyword evidence="7" id="KW-0067">ATP-binding</keyword>
<dbReference type="Gene3D" id="3.30.565.10">
    <property type="entry name" value="Histidine kinase-like ATPase, C-terminal domain"/>
    <property type="match status" value="1"/>
</dbReference>
<gene>
    <name evidence="10" type="ORF">MPPM_3794</name>
</gene>
<dbReference type="GO" id="GO:0042802">
    <property type="term" value="F:identical protein binding"/>
    <property type="evidence" value="ECO:0007669"/>
    <property type="project" value="UniProtKB-ARBA"/>
</dbReference>
<dbReference type="FunFam" id="3.30.565.10:FF:000042">
    <property type="entry name" value="Two-component sensor histidine kinase KdpD"/>
    <property type="match status" value="1"/>
</dbReference>
<dbReference type="InterPro" id="IPR050736">
    <property type="entry name" value="Sensor_HK_Regulatory"/>
</dbReference>
<evidence type="ECO:0000259" key="9">
    <source>
        <dbReference type="PROSITE" id="PS50109"/>
    </source>
</evidence>
<dbReference type="EMBL" id="AP014809">
    <property type="protein sequence ID" value="BAU92399.1"/>
    <property type="molecule type" value="Genomic_DNA"/>
</dbReference>
<dbReference type="Proteomes" id="UP000218288">
    <property type="component" value="Chromosome"/>
</dbReference>
<sequence length="146" mass="15512">MIEEAGALTLPGADEQGITARVVLDPQVASVLADRVQVQQVLVNLLRNAREAMQRSHRRELTIETRRVSPELAEIAVSDTGTGIAEDVADRLFQPFVTTKAGGMGVGLSICRTIIEAHGGRLWAEGNAAGGATFRLTLPVAPEGDQ</sequence>
<keyword evidence="4" id="KW-0808">Transferase</keyword>
<dbReference type="EC" id="2.7.13.3" evidence="2"/>
<dbReference type="Pfam" id="PF02518">
    <property type="entry name" value="HATPase_c"/>
    <property type="match status" value="1"/>
</dbReference>
<keyword evidence="3" id="KW-0597">Phosphoprotein</keyword>